<dbReference type="Pfam" id="PF13193">
    <property type="entry name" value="AMP-binding_C"/>
    <property type="match status" value="1"/>
</dbReference>
<proteinExistence type="inferred from homology"/>
<comment type="similarity">
    <text evidence="1">Belongs to the ATP-dependent AMP-binding enzyme family.</text>
</comment>
<dbReference type="SUPFAM" id="SSF56801">
    <property type="entry name" value="Acetyl-CoA synthetase-like"/>
    <property type="match status" value="1"/>
</dbReference>
<dbReference type="GO" id="GO:0006631">
    <property type="term" value="P:fatty acid metabolic process"/>
    <property type="evidence" value="ECO:0007669"/>
    <property type="project" value="TreeGrafter"/>
</dbReference>
<dbReference type="Gene3D" id="3.30.300.30">
    <property type="match status" value="1"/>
</dbReference>
<organism evidence="5 6">
    <name type="scientific">Candidatus Gottesmanbacteria bacterium RIFCSPHIGHO2_01_FULL_46_14</name>
    <dbReference type="NCBI Taxonomy" id="1798380"/>
    <lineage>
        <taxon>Bacteria</taxon>
        <taxon>Candidatus Gottesmaniibacteriota</taxon>
    </lineage>
</organism>
<dbReference type="EMBL" id="MFJJ01000019">
    <property type="protein sequence ID" value="OGG14452.1"/>
    <property type="molecule type" value="Genomic_DNA"/>
</dbReference>
<evidence type="ECO:0000256" key="2">
    <source>
        <dbReference type="ARBA" id="ARBA00022598"/>
    </source>
</evidence>
<dbReference type="PANTHER" id="PTHR43201">
    <property type="entry name" value="ACYL-COA SYNTHETASE"/>
    <property type="match status" value="1"/>
</dbReference>
<dbReference type="PANTHER" id="PTHR43201:SF5">
    <property type="entry name" value="MEDIUM-CHAIN ACYL-COA LIGASE ACSF2, MITOCHONDRIAL"/>
    <property type="match status" value="1"/>
</dbReference>
<dbReference type="InterPro" id="IPR045851">
    <property type="entry name" value="AMP-bd_C_sf"/>
</dbReference>
<evidence type="ECO:0000259" key="3">
    <source>
        <dbReference type="Pfam" id="PF00501"/>
    </source>
</evidence>
<feature type="domain" description="AMP-binding enzyme C-terminal" evidence="4">
    <location>
        <begin position="423"/>
        <end position="496"/>
    </location>
</feature>
<evidence type="ECO:0008006" key="7">
    <source>
        <dbReference type="Google" id="ProtNLM"/>
    </source>
</evidence>
<dbReference type="Proteomes" id="UP000177416">
    <property type="component" value="Unassembled WGS sequence"/>
</dbReference>
<dbReference type="AlphaFoldDB" id="A0A1F5ZQR6"/>
<accession>A0A1F5ZQR6</accession>
<sequence>MKSVEGLLRSHAKSSKEAIVAVDPDTDKHLSITYQQLVLLVRRTASYLTALGITKGDRFAILMPNAPEVLIFELAGALLGATTVPLDFKRDTLERKIFKLQDTQSKALFIKVDNGGTNDIPQLSGLHVIFWSSFDEFQSLLPKPTPLLTHGDSSDHYVILYTSGTTAHPKGVLLSQRACLLNAMGIIDWQKFTSRDRFNIILPLHHINSTEFCLSMLLVGGTIILNSRYSTSKFWHIINTYEATNTSIVPTILHDLLVRQKEYTKAPSLKRICIGSAPVLPEETLRFYKIFKIRVVQGYGQTETALRVSGVPIDTDETQYRSLVKNNTIGVELANNHLAIMDEHNNEKKENKHGEICISGPILADGYLNNPEETKKSFIDGWFHSGDLGHWKKIDGQKYFFIIGRIKEIIIKGGVNISPSAIEDALLKAYPQIDEVSVVGYPDERMGEEIAAAIVLKRPSLRALQGSALTVPGLSLYETPKKIFFVDSLPKTSTGKIQRVEVKKQIAELLKNEEQKLYYVRRIKPNETDILEKAVAINNQRWLGLPSTLEEFCARTQNGLVFGAFEEKEGLVGTLSCVQVSNVDKIKTWNQATGNGTLSNHDSNGDTLLCVAISVKNTTGAKPYHTGGVKSIEEYVKSGKDHVLEFHRKPKGGIGGATVWKILKNGRPNDKESMGYNVLMKYPEITKNTKIVRSNTSSPSVLLIEHALLYARDHEIRNVIAFSRPAGFRKYLALSFRA</sequence>
<gene>
    <name evidence="5" type="ORF">A2875_02905</name>
</gene>
<dbReference type="Pfam" id="PF00501">
    <property type="entry name" value="AMP-binding"/>
    <property type="match status" value="1"/>
</dbReference>
<dbReference type="InterPro" id="IPR025110">
    <property type="entry name" value="AMP-bd_C"/>
</dbReference>
<evidence type="ECO:0000259" key="4">
    <source>
        <dbReference type="Pfam" id="PF13193"/>
    </source>
</evidence>
<dbReference type="InterPro" id="IPR042099">
    <property type="entry name" value="ANL_N_sf"/>
</dbReference>
<evidence type="ECO:0000313" key="6">
    <source>
        <dbReference type="Proteomes" id="UP000177416"/>
    </source>
</evidence>
<protein>
    <recommendedName>
        <fullName evidence="7">AMP-dependent synthetase/ligase domain-containing protein</fullName>
    </recommendedName>
</protein>
<dbReference type="Gene3D" id="3.40.630.30">
    <property type="match status" value="1"/>
</dbReference>
<feature type="domain" description="AMP-dependent synthetase/ligase" evidence="3">
    <location>
        <begin position="11"/>
        <end position="368"/>
    </location>
</feature>
<evidence type="ECO:0000256" key="1">
    <source>
        <dbReference type="ARBA" id="ARBA00006432"/>
    </source>
</evidence>
<dbReference type="GO" id="GO:0031956">
    <property type="term" value="F:medium-chain fatty acid-CoA ligase activity"/>
    <property type="evidence" value="ECO:0007669"/>
    <property type="project" value="TreeGrafter"/>
</dbReference>
<reference evidence="5 6" key="1">
    <citation type="journal article" date="2016" name="Nat. Commun.">
        <title>Thousands of microbial genomes shed light on interconnected biogeochemical processes in an aquifer system.</title>
        <authorList>
            <person name="Anantharaman K."/>
            <person name="Brown C.T."/>
            <person name="Hug L.A."/>
            <person name="Sharon I."/>
            <person name="Castelle C.J."/>
            <person name="Probst A.J."/>
            <person name="Thomas B.C."/>
            <person name="Singh A."/>
            <person name="Wilkins M.J."/>
            <person name="Karaoz U."/>
            <person name="Brodie E.L."/>
            <person name="Williams K.H."/>
            <person name="Hubbard S.S."/>
            <person name="Banfield J.F."/>
        </authorList>
    </citation>
    <scope>NUCLEOTIDE SEQUENCE [LARGE SCALE GENOMIC DNA]</scope>
</reference>
<name>A0A1F5ZQR6_9BACT</name>
<keyword evidence="2" id="KW-0436">Ligase</keyword>
<dbReference type="InterPro" id="IPR000873">
    <property type="entry name" value="AMP-dep_synth/lig_dom"/>
</dbReference>
<dbReference type="Gene3D" id="3.40.50.12780">
    <property type="entry name" value="N-terminal domain of ligase-like"/>
    <property type="match status" value="1"/>
</dbReference>
<comment type="caution">
    <text evidence="5">The sequence shown here is derived from an EMBL/GenBank/DDBJ whole genome shotgun (WGS) entry which is preliminary data.</text>
</comment>
<evidence type="ECO:0000313" key="5">
    <source>
        <dbReference type="EMBL" id="OGG14452.1"/>
    </source>
</evidence>